<dbReference type="RefSeq" id="WP_069326427.1">
    <property type="nucleotide sequence ID" value="NZ_MDER01000030.1"/>
</dbReference>
<evidence type="ECO:0000313" key="2">
    <source>
        <dbReference type="Proteomes" id="UP000094578"/>
    </source>
</evidence>
<dbReference type="Gene3D" id="3.40.50.300">
    <property type="entry name" value="P-loop containing nucleotide triphosphate hydrolases"/>
    <property type="match status" value="1"/>
</dbReference>
<dbReference type="SUPFAM" id="SSF52540">
    <property type="entry name" value="P-loop containing nucleoside triphosphate hydrolases"/>
    <property type="match status" value="1"/>
</dbReference>
<keyword evidence="2" id="KW-1185">Reference proteome</keyword>
<dbReference type="Proteomes" id="UP000094578">
    <property type="component" value="Unassembled WGS sequence"/>
</dbReference>
<dbReference type="STRING" id="1886670.PTI45_00975"/>
<organism evidence="1 2">
    <name type="scientific">Paenibacillus nuruki</name>
    <dbReference type="NCBI Taxonomy" id="1886670"/>
    <lineage>
        <taxon>Bacteria</taxon>
        <taxon>Bacillati</taxon>
        <taxon>Bacillota</taxon>
        <taxon>Bacilli</taxon>
        <taxon>Bacillales</taxon>
        <taxon>Paenibacillaceae</taxon>
        <taxon>Paenibacillus</taxon>
    </lineage>
</organism>
<dbReference type="EMBL" id="MDER01000030">
    <property type="protein sequence ID" value="ODP29492.1"/>
    <property type="molecule type" value="Genomic_DNA"/>
</dbReference>
<comment type="caution">
    <text evidence="1">The sequence shown here is derived from an EMBL/GenBank/DDBJ whole genome shotgun (WGS) entry which is preliminary data.</text>
</comment>
<dbReference type="InterPro" id="IPR027417">
    <property type="entry name" value="P-loop_NTPase"/>
</dbReference>
<accession>A0A1E3L6N9</accession>
<proteinExistence type="predicted"/>
<name>A0A1E3L6N9_9BACL</name>
<protein>
    <submittedName>
        <fullName evidence="1">Uncharacterized protein</fullName>
    </submittedName>
</protein>
<sequence>MKSTKLIIVEGLMGSGKTSTASFLQKYLEQQHIQASVFLEGDLDHPVDFESVACLNEDEYRSLLRQFEHDKECIQQMVHSQGSNHFFFYQKAKQILNDTFSDDLYTYIATYDIYELPLARHCELLLQSWRDFVDRVADKDEVVVLECCFFQNPMCMLLAKSNADQAVITQYILELADIIKPLQPVLIYLYQEDISRTLHRVSAERSSEWLDFVIWYYTEQEYGKSYQLSGVEGLIECLQVRRRLELEILEQLNMNKLLIDNSVINGEQTQQKLIDYLNELKNS</sequence>
<evidence type="ECO:0000313" key="1">
    <source>
        <dbReference type="EMBL" id="ODP29492.1"/>
    </source>
</evidence>
<gene>
    <name evidence="1" type="ORF">PTI45_00975</name>
</gene>
<reference evidence="1 2" key="1">
    <citation type="submission" date="2016-08" db="EMBL/GenBank/DDBJ databases">
        <title>Genome sequencing of Paenibacillus sp. TI45-13ar, isolated from Korean traditional nuruk.</title>
        <authorList>
            <person name="Kim S.-J."/>
        </authorList>
    </citation>
    <scope>NUCLEOTIDE SEQUENCE [LARGE SCALE GENOMIC DNA]</scope>
    <source>
        <strain evidence="1 2">TI45-13ar</strain>
    </source>
</reference>
<dbReference type="NCBIfam" id="NF005250">
    <property type="entry name" value="PRK06761.1"/>
    <property type="match status" value="1"/>
</dbReference>
<dbReference type="AlphaFoldDB" id="A0A1E3L6N9"/>